<dbReference type="AlphaFoldDB" id="A0A1M4MHV1"/>
<dbReference type="RefSeq" id="WP_074368754.1">
    <property type="nucleotide sequence ID" value="NZ_FMID01000007.1"/>
</dbReference>
<name>A0A1M4MHV1_9EURY</name>
<dbReference type="Pfam" id="PF04027">
    <property type="entry name" value="DUF371"/>
    <property type="match status" value="1"/>
</dbReference>
<dbReference type="Proteomes" id="UP000184671">
    <property type="component" value="Unassembled WGS sequence"/>
</dbReference>
<dbReference type="STRING" id="118126.L21_0321"/>
<gene>
    <name evidence="1" type="ORF">L21_0321</name>
</gene>
<dbReference type="Gene3D" id="2.60.120.630">
    <property type="entry name" value="mth639 domain like"/>
    <property type="match status" value="1"/>
</dbReference>
<dbReference type="EMBL" id="FMID01000007">
    <property type="protein sequence ID" value="SCL74446.1"/>
    <property type="molecule type" value="Genomic_DNA"/>
</dbReference>
<dbReference type="PANTHER" id="PTHR40696:SF1">
    <property type="entry name" value="DUF371 DOMAIN-CONTAINING PROTEIN"/>
    <property type="match status" value="1"/>
</dbReference>
<evidence type="ECO:0008006" key="3">
    <source>
        <dbReference type="Google" id="ProtNLM"/>
    </source>
</evidence>
<organism evidence="1 2">
    <name type="scientific">Methanoculleus chikugoensis</name>
    <dbReference type="NCBI Taxonomy" id="118126"/>
    <lineage>
        <taxon>Archaea</taxon>
        <taxon>Methanobacteriati</taxon>
        <taxon>Methanobacteriota</taxon>
        <taxon>Stenosarchaea group</taxon>
        <taxon>Methanomicrobia</taxon>
        <taxon>Methanomicrobiales</taxon>
        <taxon>Methanomicrobiaceae</taxon>
        <taxon>Methanoculleus</taxon>
    </lineage>
</organism>
<proteinExistence type="predicted"/>
<evidence type="ECO:0000313" key="2">
    <source>
        <dbReference type="Proteomes" id="UP000184671"/>
    </source>
</evidence>
<dbReference type="InterPro" id="IPR007171">
    <property type="entry name" value="DUF371"/>
</dbReference>
<sequence length="151" mass="16607">MKARDIVRARGHPLVRGTHRTTFEVTKDETLTETGDCIIAVAADKGAADLDSGLKALLCDDRAVLTTRLTAGGETVEVTSRGSAAFTLDHPADLVWRRSDFVSDRTVGIRSDRVAATLPREFIEALRREEELVVELEVEIPEDDGPKESYK</sequence>
<reference evidence="1 2" key="1">
    <citation type="submission" date="2016-08" db="EMBL/GenBank/DDBJ databases">
        <authorList>
            <person name="Seilhamer J.J."/>
        </authorList>
    </citation>
    <scope>NUCLEOTIDE SEQUENCE [LARGE SCALE GENOMIC DNA]</scope>
    <source>
        <strain evidence="1">L21-II-0</strain>
    </source>
</reference>
<protein>
    <recommendedName>
        <fullName evidence="3">DUF371 domain-containing protein</fullName>
    </recommendedName>
</protein>
<dbReference type="OrthoDB" id="9265at2157"/>
<accession>A0A1M4MHV1</accession>
<dbReference type="InterPro" id="IPR023131">
    <property type="entry name" value="Mth639-like_dom_sf"/>
</dbReference>
<dbReference type="PANTHER" id="PTHR40696">
    <property type="entry name" value="DUF371 FAMILY PROTEIN"/>
    <property type="match status" value="1"/>
</dbReference>
<evidence type="ECO:0000313" key="1">
    <source>
        <dbReference type="EMBL" id="SCL74446.1"/>
    </source>
</evidence>